<evidence type="ECO:0000256" key="2">
    <source>
        <dbReference type="ARBA" id="ARBA00022448"/>
    </source>
</evidence>
<dbReference type="RefSeq" id="WP_273913388.1">
    <property type="nucleotide sequence ID" value="NZ_JAMDGX010000082.1"/>
</dbReference>
<keyword evidence="10" id="KW-1185">Reference proteome</keyword>
<dbReference type="InterPro" id="IPR050133">
    <property type="entry name" value="NqrDE/RnfAE_oxidrdctase"/>
</dbReference>
<feature type="transmembrane region" description="Helical" evidence="8">
    <location>
        <begin position="74"/>
        <end position="94"/>
    </location>
</feature>
<dbReference type="EMBL" id="JAMDGY010000039">
    <property type="protein sequence ID" value="MDD0991835.1"/>
    <property type="molecule type" value="Genomic_DNA"/>
</dbReference>
<evidence type="ECO:0000256" key="6">
    <source>
        <dbReference type="ARBA" id="ARBA00022989"/>
    </source>
</evidence>
<keyword evidence="2" id="KW-0813">Transport</keyword>
<keyword evidence="5" id="KW-1278">Translocase</keyword>
<keyword evidence="3" id="KW-1003">Cell membrane</keyword>
<keyword evidence="3" id="KW-0997">Cell inner membrane</keyword>
<keyword evidence="4 8" id="KW-0812">Transmembrane</keyword>
<sequence>MTELILVLISAALANNLVLHQALAIDPALQPADAAARPRVHALGLATLLLIVLTVVPGQLLVEYGLRPLQLDSLRLFVFLPLCVLLINPVLGLLQRQLPNWPFSGLKPLLLGNAALLGLCLQINNATPGPLTTLAVCLGSGLGFWLVLGLLDDLHQRTEHDAIPLPFRGLPITLIGAGIMAMGFLGLNGLFGS</sequence>
<feature type="transmembrane region" description="Helical" evidence="8">
    <location>
        <begin position="171"/>
        <end position="191"/>
    </location>
</feature>
<dbReference type="PANTHER" id="PTHR30335">
    <property type="entry name" value="INTEGRAL MEMBRANE PROTEIN OF SOXR-REDUCING COMPLEX"/>
    <property type="match status" value="1"/>
</dbReference>
<evidence type="ECO:0000256" key="4">
    <source>
        <dbReference type="ARBA" id="ARBA00022692"/>
    </source>
</evidence>
<evidence type="ECO:0000313" key="9">
    <source>
        <dbReference type="EMBL" id="MDD0991835.1"/>
    </source>
</evidence>
<comment type="caution">
    <text evidence="9">The sequence shown here is derived from an EMBL/GenBank/DDBJ whole genome shotgun (WGS) entry which is preliminary data.</text>
</comment>
<keyword evidence="7 8" id="KW-0472">Membrane</keyword>
<accession>A0ABT5NUJ0</accession>
<evidence type="ECO:0000256" key="8">
    <source>
        <dbReference type="SAM" id="Phobius"/>
    </source>
</evidence>
<protein>
    <submittedName>
        <fullName evidence="9">NADH:quinone oxidoreductase</fullName>
    </submittedName>
</protein>
<dbReference type="InterPro" id="IPR003667">
    <property type="entry name" value="NqrDE/RnfAE"/>
</dbReference>
<proteinExistence type="predicted"/>
<dbReference type="PIRSF" id="PIRSF006102">
    <property type="entry name" value="NQR_DE"/>
    <property type="match status" value="1"/>
</dbReference>
<evidence type="ECO:0000256" key="3">
    <source>
        <dbReference type="ARBA" id="ARBA00022519"/>
    </source>
</evidence>
<dbReference type="Pfam" id="PF02508">
    <property type="entry name" value="Rnf-Nqr"/>
    <property type="match status" value="1"/>
</dbReference>
<gene>
    <name evidence="9" type="ORF">M5G11_14935</name>
</gene>
<name>A0ABT5NUJ0_9PSED</name>
<evidence type="ECO:0000256" key="7">
    <source>
        <dbReference type="ARBA" id="ARBA00023136"/>
    </source>
</evidence>
<dbReference type="Proteomes" id="UP001148203">
    <property type="component" value="Unassembled WGS sequence"/>
</dbReference>
<organism evidence="9 10">
    <name type="scientific">Pseudomonas fontis</name>
    <dbReference type="NCBI Taxonomy" id="2942633"/>
    <lineage>
        <taxon>Bacteria</taxon>
        <taxon>Pseudomonadati</taxon>
        <taxon>Pseudomonadota</taxon>
        <taxon>Gammaproteobacteria</taxon>
        <taxon>Pseudomonadales</taxon>
        <taxon>Pseudomonadaceae</taxon>
        <taxon>Pseudomonas</taxon>
    </lineage>
</organism>
<comment type="subcellular location">
    <subcellularLocation>
        <location evidence="1">Endomembrane system</location>
        <topology evidence="1">Multi-pass membrane protein</topology>
    </subcellularLocation>
</comment>
<evidence type="ECO:0000313" key="10">
    <source>
        <dbReference type="Proteomes" id="UP001148203"/>
    </source>
</evidence>
<evidence type="ECO:0000256" key="1">
    <source>
        <dbReference type="ARBA" id="ARBA00004127"/>
    </source>
</evidence>
<feature type="transmembrane region" description="Helical" evidence="8">
    <location>
        <begin position="40"/>
        <end position="62"/>
    </location>
</feature>
<dbReference type="PANTHER" id="PTHR30335:SF0">
    <property type="entry name" value="ION-TRANSLOCATING OXIDOREDUCTASE COMPLEX SUBUNIT A"/>
    <property type="match status" value="1"/>
</dbReference>
<feature type="transmembrane region" description="Helical" evidence="8">
    <location>
        <begin position="131"/>
        <end position="151"/>
    </location>
</feature>
<evidence type="ECO:0000256" key="5">
    <source>
        <dbReference type="ARBA" id="ARBA00022967"/>
    </source>
</evidence>
<reference evidence="9 10" key="1">
    <citation type="submission" date="2022-05" db="EMBL/GenBank/DDBJ databases">
        <title>Novel Pseudomonas spp. Isolated from a Rainbow Trout Aquaculture Facility.</title>
        <authorList>
            <person name="Testerman T."/>
            <person name="Graf J."/>
        </authorList>
    </citation>
    <scope>NUCLEOTIDE SEQUENCE [LARGE SCALE GENOMIC DNA]</scope>
    <source>
        <strain evidence="9 10">ID681</strain>
    </source>
</reference>
<keyword evidence="6 8" id="KW-1133">Transmembrane helix</keyword>